<dbReference type="PROSITE" id="PS50983">
    <property type="entry name" value="FE_B12_PBP"/>
    <property type="match status" value="1"/>
</dbReference>
<dbReference type="SUPFAM" id="SSF53807">
    <property type="entry name" value="Helical backbone' metal receptor"/>
    <property type="match status" value="1"/>
</dbReference>
<evidence type="ECO:0000256" key="3">
    <source>
        <dbReference type="ARBA" id="ARBA00022448"/>
    </source>
</evidence>
<feature type="signal peptide" evidence="6">
    <location>
        <begin position="1"/>
        <end position="21"/>
    </location>
</feature>
<keyword evidence="4" id="KW-0410">Iron transport</keyword>
<dbReference type="Gene3D" id="3.40.50.1980">
    <property type="entry name" value="Nitrogenase molybdenum iron protein domain"/>
    <property type="match status" value="2"/>
</dbReference>
<dbReference type="Pfam" id="PF01497">
    <property type="entry name" value="Peripla_BP_2"/>
    <property type="match status" value="1"/>
</dbReference>
<comment type="similarity">
    <text evidence="2">Belongs to the bacterial solute-binding protein 8 family.</text>
</comment>
<keyword evidence="4" id="KW-0408">Iron</keyword>
<protein>
    <submittedName>
        <fullName evidence="8">Periplasmic binding protein</fullName>
    </submittedName>
</protein>
<evidence type="ECO:0000256" key="2">
    <source>
        <dbReference type="ARBA" id="ARBA00008814"/>
    </source>
</evidence>
<keyword evidence="3" id="KW-0813">Transport</keyword>
<dbReference type="PANTHER" id="PTHR30532">
    <property type="entry name" value="IRON III DICITRATE-BINDING PERIPLASMIC PROTEIN"/>
    <property type="match status" value="1"/>
</dbReference>
<evidence type="ECO:0000313" key="9">
    <source>
        <dbReference type="Proteomes" id="UP000254260"/>
    </source>
</evidence>
<dbReference type="GO" id="GO:0030288">
    <property type="term" value="C:outer membrane-bounded periplasmic space"/>
    <property type="evidence" value="ECO:0007669"/>
    <property type="project" value="TreeGrafter"/>
</dbReference>
<evidence type="ECO:0000256" key="1">
    <source>
        <dbReference type="ARBA" id="ARBA00004196"/>
    </source>
</evidence>
<evidence type="ECO:0000256" key="5">
    <source>
        <dbReference type="ARBA" id="ARBA00022729"/>
    </source>
</evidence>
<dbReference type="InterPro" id="IPR002491">
    <property type="entry name" value="ABC_transptr_periplasmic_BD"/>
</dbReference>
<evidence type="ECO:0000256" key="6">
    <source>
        <dbReference type="SAM" id="SignalP"/>
    </source>
</evidence>
<keyword evidence="4" id="KW-0406">Ion transport</keyword>
<name>A0A379IY41_ECTME</name>
<reference evidence="8 9" key="1">
    <citation type="submission" date="2018-06" db="EMBL/GenBank/DDBJ databases">
        <authorList>
            <consortium name="Pathogen Informatics"/>
            <person name="Doyle S."/>
        </authorList>
    </citation>
    <scope>NUCLEOTIDE SEQUENCE [LARGE SCALE GENOMIC DNA]</scope>
    <source>
        <strain evidence="8 9">NCTC10899</strain>
    </source>
</reference>
<dbReference type="AlphaFoldDB" id="A0A379IY41"/>
<dbReference type="InterPro" id="IPR051313">
    <property type="entry name" value="Bact_iron-sidero_bind"/>
</dbReference>
<dbReference type="PANTHER" id="PTHR30532:SF1">
    <property type="entry name" value="IRON(3+)-HYDROXAMATE-BINDING PROTEIN FHUD"/>
    <property type="match status" value="1"/>
</dbReference>
<dbReference type="Proteomes" id="UP000254260">
    <property type="component" value="Unassembled WGS sequence"/>
</dbReference>
<dbReference type="EMBL" id="UGUU01000001">
    <property type="protein sequence ID" value="SUD40753.1"/>
    <property type="molecule type" value="Genomic_DNA"/>
</dbReference>
<feature type="domain" description="Fe/B12 periplasmic-binding" evidence="7">
    <location>
        <begin position="40"/>
        <end position="305"/>
    </location>
</feature>
<comment type="subcellular location">
    <subcellularLocation>
        <location evidence="1">Cell envelope</location>
    </subcellularLocation>
</comment>
<evidence type="ECO:0000313" key="8">
    <source>
        <dbReference type="EMBL" id="SUD40753.1"/>
    </source>
</evidence>
<dbReference type="CDD" id="cd01146">
    <property type="entry name" value="FhuD"/>
    <property type="match status" value="1"/>
</dbReference>
<organism evidence="8 9">
    <name type="scientific">Ectopseudomonas mendocina</name>
    <name type="common">Pseudomonas mendocina</name>
    <dbReference type="NCBI Taxonomy" id="300"/>
    <lineage>
        <taxon>Bacteria</taxon>
        <taxon>Pseudomonadati</taxon>
        <taxon>Pseudomonadota</taxon>
        <taxon>Gammaproteobacteria</taxon>
        <taxon>Pseudomonadales</taxon>
        <taxon>Pseudomonadaceae</taxon>
        <taxon>Ectopseudomonas</taxon>
    </lineage>
</organism>
<sequence length="306" mass="33168">MAMLRLFCGALLLCLAQGAWAADAQLVARQSAGVGDTPQRIVSLDELSTELLVSLGIEPVGVANLASYRRYIGIGNDLLERSVPLGSAQQPNLEAIARLKPDLIVGVAYLHLPLFERLDGLAPTLIYQVSLAHDGYDGVAIGEAMLDHLGRLTGRQEQAQAVIREGQQALAAARHLIDAKGLQGEPVAVLYPLVQQGSFIALNQQTLIGSLMARLGVRSPWTLHSAHTLHRRIDMRRFASEPGLRVLFIGGQGQAPFFSSPLWKALPVAQQQRYAFLPTPYWTFGGPRSTAAIATQVREAIEAMNR</sequence>
<gene>
    <name evidence="8" type="primary">fhuD_2</name>
    <name evidence="8" type="ORF">NCTC10899_03603</name>
</gene>
<evidence type="ECO:0000259" key="7">
    <source>
        <dbReference type="PROSITE" id="PS50983"/>
    </source>
</evidence>
<proteinExistence type="inferred from homology"/>
<dbReference type="GO" id="GO:1901678">
    <property type="term" value="P:iron coordination entity transport"/>
    <property type="evidence" value="ECO:0007669"/>
    <property type="project" value="UniProtKB-ARBA"/>
</dbReference>
<feature type="chain" id="PRO_5016616024" evidence="6">
    <location>
        <begin position="22"/>
        <end position="306"/>
    </location>
</feature>
<accession>A0A379IY41</accession>
<keyword evidence="5 6" id="KW-0732">Signal</keyword>
<evidence type="ECO:0000256" key="4">
    <source>
        <dbReference type="ARBA" id="ARBA00022496"/>
    </source>
</evidence>